<dbReference type="AlphaFoldDB" id="A0A4W5JW93"/>
<dbReference type="GO" id="GO:0006955">
    <property type="term" value="P:immune response"/>
    <property type="evidence" value="ECO:0007669"/>
    <property type="project" value="TreeGrafter"/>
</dbReference>
<sequence length="240" mass="26802">MPRVCKAVIKAKHTSMDNRQGPTILVAYNKAGFVYGGYISKNYAQTGQVINDKAFLYSITDQREKPLRLSNELIKCIYKALFTINGRHGLNVGVLWFLNGNKAQVSCISGNHYKVNAAEMHGNDLVLTECEVYRVEGDRLAKPWRNTLWTSEELKENIQNYRLEVKSVVQARVLLVGQVWAGKSSFFNTINSFFRGNMQAKFHSGKGGKPLPLILCGTMGLEEATGDGLDMDDSQHIHSG</sequence>
<dbReference type="Proteomes" id="UP000314982">
    <property type="component" value="Unassembled WGS sequence"/>
</dbReference>
<evidence type="ECO:0000313" key="1">
    <source>
        <dbReference type="Ensembl" id="ENSHHUP00000002445.1"/>
    </source>
</evidence>
<evidence type="ECO:0000313" key="2">
    <source>
        <dbReference type="Proteomes" id="UP000314982"/>
    </source>
</evidence>
<protein>
    <recommendedName>
        <fullName evidence="3">TLDc domain-containing protein</fullName>
    </recommendedName>
</protein>
<proteinExistence type="predicted"/>
<evidence type="ECO:0008006" key="3">
    <source>
        <dbReference type="Google" id="ProtNLM"/>
    </source>
</evidence>
<dbReference type="GeneTree" id="ENSGT00940000163581"/>
<reference evidence="2" key="1">
    <citation type="submission" date="2018-06" db="EMBL/GenBank/DDBJ databases">
        <title>Genome assembly of Danube salmon.</title>
        <authorList>
            <person name="Macqueen D.J."/>
            <person name="Gundappa M.K."/>
        </authorList>
    </citation>
    <scope>NUCLEOTIDE SEQUENCE [LARGE SCALE GENOMIC DNA]</scope>
</reference>
<dbReference type="PANTHER" id="PTHR14241">
    <property type="entry name" value="INTERFERON-INDUCED PROTEIN 44"/>
    <property type="match status" value="1"/>
</dbReference>
<keyword evidence="2" id="KW-1185">Reference proteome</keyword>
<organism evidence="1 2">
    <name type="scientific">Hucho hucho</name>
    <name type="common">huchen</name>
    <dbReference type="NCBI Taxonomy" id="62062"/>
    <lineage>
        <taxon>Eukaryota</taxon>
        <taxon>Metazoa</taxon>
        <taxon>Chordata</taxon>
        <taxon>Craniata</taxon>
        <taxon>Vertebrata</taxon>
        <taxon>Euteleostomi</taxon>
        <taxon>Actinopterygii</taxon>
        <taxon>Neopterygii</taxon>
        <taxon>Teleostei</taxon>
        <taxon>Protacanthopterygii</taxon>
        <taxon>Salmoniformes</taxon>
        <taxon>Salmonidae</taxon>
        <taxon>Salmoninae</taxon>
        <taxon>Hucho</taxon>
    </lineage>
</organism>
<reference evidence="1" key="2">
    <citation type="submission" date="2025-08" db="UniProtKB">
        <authorList>
            <consortium name="Ensembl"/>
        </authorList>
    </citation>
    <scope>IDENTIFICATION</scope>
</reference>
<name>A0A4W5JW93_9TELE</name>
<dbReference type="Ensembl" id="ENSHHUT00000002524.1">
    <property type="protein sequence ID" value="ENSHHUP00000002445.1"/>
    <property type="gene ID" value="ENSHHUG00000001532.1"/>
</dbReference>
<accession>A0A4W5JW93</accession>
<reference evidence="1" key="3">
    <citation type="submission" date="2025-09" db="UniProtKB">
        <authorList>
            <consortium name="Ensembl"/>
        </authorList>
    </citation>
    <scope>IDENTIFICATION</scope>
</reference>
<dbReference type="PANTHER" id="PTHR14241:SF19">
    <property type="entry name" value="INTERFERON-INDUCED PROTEIN 44-LIKE ISOFORM X1-RELATED"/>
    <property type="match status" value="1"/>
</dbReference>